<evidence type="ECO:0000259" key="7">
    <source>
        <dbReference type="PROSITE" id="PS50888"/>
    </source>
</evidence>
<dbReference type="Gene3D" id="4.10.280.10">
    <property type="entry name" value="Helix-loop-helix DNA-binding domain"/>
    <property type="match status" value="1"/>
</dbReference>
<dbReference type="Proteomes" id="UP001567538">
    <property type="component" value="Unassembled WGS sequence"/>
</dbReference>
<evidence type="ECO:0000256" key="1">
    <source>
        <dbReference type="ARBA" id="ARBA00004123"/>
    </source>
</evidence>
<dbReference type="SMART" id="SM00353">
    <property type="entry name" value="HLH"/>
    <property type="match status" value="1"/>
</dbReference>
<evidence type="ECO:0000256" key="5">
    <source>
        <dbReference type="ARBA" id="ARBA00023242"/>
    </source>
</evidence>
<accession>A0ABD1H428</accession>
<dbReference type="EMBL" id="JBEAFC010000007">
    <property type="protein sequence ID" value="KAL1551170.1"/>
    <property type="molecule type" value="Genomic_DNA"/>
</dbReference>
<dbReference type="PANTHER" id="PTHR46412:SF6">
    <property type="entry name" value="TRANSCRIPTION FACTOR BIM2"/>
    <property type="match status" value="1"/>
</dbReference>
<dbReference type="SUPFAM" id="SSF47459">
    <property type="entry name" value="HLH, helix-loop-helix DNA-binding domain"/>
    <property type="match status" value="1"/>
</dbReference>
<feature type="domain" description="BHLH" evidence="7">
    <location>
        <begin position="42"/>
        <end position="92"/>
    </location>
</feature>
<keyword evidence="5" id="KW-0539">Nucleus</keyword>
<keyword evidence="3" id="KW-0238">DNA-binding</keyword>
<comment type="subcellular location">
    <subcellularLocation>
        <location evidence="1">Nucleus</location>
    </subcellularLocation>
</comment>
<dbReference type="InterPro" id="IPR044295">
    <property type="entry name" value="BIM1/2/3"/>
</dbReference>
<keyword evidence="9" id="KW-1185">Reference proteome</keyword>
<dbReference type="FunFam" id="4.10.280.10:FF:000093">
    <property type="entry name" value="BHLH domain class transcription factor"/>
    <property type="match status" value="1"/>
</dbReference>
<evidence type="ECO:0000256" key="6">
    <source>
        <dbReference type="SAM" id="MobiDB-lite"/>
    </source>
</evidence>
<keyword evidence="2" id="KW-0805">Transcription regulation</keyword>
<reference evidence="8 9" key="1">
    <citation type="submission" date="2024-06" db="EMBL/GenBank/DDBJ databases">
        <title>A chromosome level genome sequence of Diviner's sage (Salvia divinorum).</title>
        <authorList>
            <person name="Ford S.A."/>
            <person name="Ro D.-K."/>
            <person name="Ness R.W."/>
            <person name="Phillips M.A."/>
        </authorList>
    </citation>
    <scope>NUCLEOTIDE SEQUENCE [LARGE SCALE GENOMIC DNA]</scope>
    <source>
        <strain evidence="8">SAF-2024a</strain>
        <tissue evidence="8">Leaf</tissue>
    </source>
</reference>
<dbReference type="GO" id="GO:0005634">
    <property type="term" value="C:nucleus"/>
    <property type="evidence" value="ECO:0007669"/>
    <property type="project" value="UniProtKB-SubCell"/>
</dbReference>
<sequence length="300" mass="32971">MKSGKGHQEEEEEEEEEFGAKKDATSSANNSKDGKNSDKANAIRSKHSVTEQRRRSKINERFQILRELIPHSDQKRDTASFLVEVIQYVQFLQEKVQKYEGSYQPWNSEPTKLMPWRNSHWRVQNFVGQPPTAKNGSSGSAFPGRFDENSLGVPMTMQPGQTNPIDPDHVMDAQVSMGNDGPFSHTLHGPPPSEAQSSECPSTADALNLQDELTIEGGTINVSSVYSEGLLATLTQALQSTGLDLSQANVSVQINLGKRANRGATPTAKDHIIPAPSSVGAFHEATSSEDFDLAQKRRKI</sequence>
<evidence type="ECO:0000313" key="8">
    <source>
        <dbReference type="EMBL" id="KAL1551170.1"/>
    </source>
</evidence>
<dbReference type="Pfam" id="PF00010">
    <property type="entry name" value="HLH"/>
    <property type="match status" value="1"/>
</dbReference>
<organism evidence="8 9">
    <name type="scientific">Salvia divinorum</name>
    <name type="common">Maria pastora</name>
    <name type="synonym">Diviner's sage</name>
    <dbReference type="NCBI Taxonomy" id="28513"/>
    <lineage>
        <taxon>Eukaryota</taxon>
        <taxon>Viridiplantae</taxon>
        <taxon>Streptophyta</taxon>
        <taxon>Embryophyta</taxon>
        <taxon>Tracheophyta</taxon>
        <taxon>Spermatophyta</taxon>
        <taxon>Magnoliopsida</taxon>
        <taxon>eudicotyledons</taxon>
        <taxon>Gunneridae</taxon>
        <taxon>Pentapetalae</taxon>
        <taxon>asterids</taxon>
        <taxon>lamiids</taxon>
        <taxon>Lamiales</taxon>
        <taxon>Lamiaceae</taxon>
        <taxon>Nepetoideae</taxon>
        <taxon>Mentheae</taxon>
        <taxon>Salviinae</taxon>
        <taxon>Salvia</taxon>
        <taxon>Salvia subgen. Calosphace</taxon>
    </lineage>
</organism>
<feature type="region of interest" description="Disordered" evidence="6">
    <location>
        <begin position="1"/>
        <end position="59"/>
    </location>
</feature>
<dbReference type="PROSITE" id="PS50888">
    <property type="entry name" value="BHLH"/>
    <property type="match status" value="1"/>
</dbReference>
<gene>
    <name evidence="8" type="ORF">AAHA92_19046</name>
</gene>
<feature type="compositionally biased region" description="Basic and acidic residues" evidence="6">
    <location>
        <begin position="48"/>
        <end position="59"/>
    </location>
</feature>
<name>A0ABD1H428_SALDI</name>
<evidence type="ECO:0000256" key="3">
    <source>
        <dbReference type="ARBA" id="ARBA00023125"/>
    </source>
</evidence>
<dbReference type="AlphaFoldDB" id="A0ABD1H428"/>
<dbReference type="GO" id="GO:0003677">
    <property type="term" value="F:DNA binding"/>
    <property type="evidence" value="ECO:0007669"/>
    <property type="project" value="UniProtKB-KW"/>
</dbReference>
<evidence type="ECO:0000256" key="2">
    <source>
        <dbReference type="ARBA" id="ARBA00023015"/>
    </source>
</evidence>
<protein>
    <submittedName>
        <fullName evidence="8">Transcription factor BIM2-like isoform X2</fullName>
    </submittedName>
</protein>
<keyword evidence="4" id="KW-0804">Transcription</keyword>
<comment type="caution">
    <text evidence="8">The sequence shown here is derived from an EMBL/GenBank/DDBJ whole genome shotgun (WGS) entry which is preliminary data.</text>
</comment>
<feature type="region of interest" description="Disordered" evidence="6">
    <location>
        <begin position="262"/>
        <end position="288"/>
    </location>
</feature>
<dbReference type="InterPro" id="IPR011598">
    <property type="entry name" value="bHLH_dom"/>
</dbReference>
<proteinExistence type="predicted"/>
<feature type="region of interest" description="Disordered" evidence="6">
    <location>
        <begin position="178"/>
        <end position="200"/>
    </location>
</feature>
<evidence type="ECO:0000313" key="9">
    <source>
        <dbReference type="Proteomes" id="UP001567538"/>
    </source>
</evidence>
<dbReference type="CDD" id="cd11453">
    <property type="entry name" value="bHLH_AtBIM_like"/>
    <property type="match status" value="1"/>
</dbReference>
<dbReference type="PANTHER" id="PTHR46412">
    <property type="entry name" value="BES1-INTERACTING MYC-LIKE PROTEIN"/>
    <property type="match status" value="1"/>
</dbReference>
<dbReference type="InterPro" id="IPR036638">
    <property type="entry name" value="HLH_DNA-bd_sf"/>
</dbReference>
<evidence type="ECO:0000256" key="4">
    <source>
        <dbReference type="ARBA" id="ARBA00023163"/>
    </source>
</evidence>